<evidence type="ECO:0000313" key="2">
    <source>
        <dbReference type="Proteomes" id="UP000605986"/>
    </source>
</evidence>
<proteinExistence type="predicted"/>
<dbReference type="Proteomes" id="UP000605986">
    <property type="component" value="Unassembled WGS sequence"/>
</dbReference>
<sequence>MPCVCPPPISSDLHKAFEAVLRLTKNNTTIQQSQVDQAKAIRQVVNPFNETVDDFEMLTMHLGDLSATKAYFYQVQENVNSIRGLSKELSNTLASINDADVKFGRDIRKHYTQFLEEIASYTGDDEPAFESLRIIAKKFHDLNTGQYERLMTMRDQLDCYMRAVSKIAALKHSLEEQSLI</sequence>
<dbReference type="EMBL" id="JAADJG010000037">
    <property type="protein sequence ID" value="KAF4457031.1"/>
    <property type="molecule type" value="Genomic_DNA"/>
</dbReference>
<gene>
    <name evidence="1" type="ORF">F53441_946</name>
</gene>
<dbReference type="AlphaFoldDB" id="A0A8H4KVN5"/>
<name>A0A8H4KVN5_9HYPO</name>
<reference evidence="1" key="1">
    <citation type="submission" date="2020-01" db="EMBL/GenBank/DDBJ databases">
        <title>Identification and distribution of gene clusters putatively required for synthesis of sphingolipid metabolism inhibitors in phylogenetically diverse species of the filamentous fungus Fusarium.</title>
        <authorList>
            <person name="Kim H.-S."/>
            <person name="Busman M."/>
            <person name="Brown D.W."/>
            <person name="Divon H."/>
            <person name="Uhlig S."/>
            <person name="Proctor R.H."/>
        </authorList>
    </citation>
    <scope>NUCLEOTIDE SEQUENCE</scope>
    <source>
        <strain evidence="1">NRRL 53441</strain>
    </source>
</reference>
<keyword evidence="2" id="KW-1185">Reference proteome</keyword>
<organism evidence="1 2">
    <name type="scientific">Fusarium austroafricanum</name>
    <dbReference type="NCBI Taxonomy" id="2364996"/>
    <lineage>
        <taxon>Eukaryota</taxon>
        <taxon>Fungi</taxon>
        <taxon>Dikarya</taxon>
        <taxon>Ascomycota</taxon>
        <taxon>Pezizomycotina</taxon>
        <taxon>Sordariomycetes</taxon>
        <taxon>Hypocreomycetidae</taxon>
        <taxon>Hypocreales</taxon>
        <taxon>Nectriaceae</taxon>
        <taxon>Fusarium</taxon>
        <taxon>Fusarium concolor species complex</taxon>
    </lineage>
</organism>
<dbReference type="OrthoDB" id="5018207at2759"/>
<comment type="caution">
    <text evidence="1">The sequence shown here is derived from an EMBL/GenBank/DDBJ whole genome shotgun (WGS) entry which is preliminary data.</text>
</comment>
<accession>A0A8H4KVN5</accession>
<protein>
    <submittedName>
        <fullName evidence="1">Uncharacterized protein</fullName>
    </submittedName>
</protein>
<evidence type="ECO:0000313" key="1">
    <source>
        <dbReference type="EMBL" id="KAF4457031.1"/>
    </source>
</evidence>